<comment type="similarity">
    <text evidence="6">Belongs to the peptidase S8 family.</text>
</comment>
<evidence type="ECO:0000256" key="2">
    <source>
        <dbReference type="ARBA" id="ARBA00022801"/>
    </source>
</evidence>
<dbReference type="PROSITE" id="PS51892">
    <property type="entry name" value="SUBTILASE"/>
    <property type="match status" value="1"/>
</dbReference>
<dbReference type="Pfam" id="PF00082">
    <property type="entry name" value="Peptidase_S8"/>
    <property type="match status" value="1"/>
</dbReference>
<dbReference type="OrthoDB" id="10336084at2759"/>
<dbReference type="PRINTS" id="PR00723">
    <property type="entry name" value="SUBTILISIN"/>
</dbReference>
<dbReference type="InterPro" id="IPR036852">
    <property type="entry name" value="Peptidase_S8/S53_dom_sf"/>
</dbReference>
<dbReference type="InterPro" id="IPR015500">
    <property type="entry name" value="Peptidase_S8_subtilisin-rel"/>
</dbReference>
<keyword evidence="2" id="KW-0378">Hydrolase</keyword>
<dbReference type="Gene3D" id="3.40.50.200">
    <property type="entry name" value="Peptidase S8/S53 domain"/>
    <property type="match status" value="1"/>
</dbReference>
<evidence type="ECO:0000256" key="1">
    <source>
        <dbReference type="ARBA" id="ARBA00022670"/>
    </source>
</evidence>
<dbReference type="AlphaFoldDB" id="A0A7J6P188"/>
<comment type="catalytic activity">
    <reaction evidence="4">
        <text>Hydrolysis of proteins with broad specificity for peptide bonds, and a preference for a large uncharged residue in P1. Hydrolyzes peptide amides.</text>
        <dbReference type="EC" id="3.4.21.62"/>
    </reaction>
</comment>
<proteinExistence type="inferred from homology"/>
<reference evidence="8 9" key="1">
    <citation type="submission" date="2020-04" db="EMBL/GenBank/DDBJ databases">
        <title>Perkinsus olseni comparative genomics.</title>
        <authorList>
            <person name="Bogema D.R."/>
        </authorList>
    </citation>
    <scope>NUCLEOTIDE SEQUENCE [LARGE SCALE GENOMIC DNA]</scope>
    <source>
        <strain evidence="8">00978-12</strain>
    </source>
</reference>
<feature type="domain" description="Peptidase S8/S53" evidence="7">
    <location>
        <begin position="133"/>
        <end position="379"/>
    </location>
</feature>
<dbReference type="GO" id="GO:0004252">
    <property type="term" value="F:serine-type endopeptidase activity"/>
    <property type="evidence" value="ECO:0007669"/>
    <property type="project" value="UniProtKB-EC"/>
</dbReference>
<keyword evidence="3" id="KW-0720">Serine protease</keyword>
<gene>
    <name evidence="8" type="ORF">FOZ60_001062</name>
</gene>
<dbReference type="Proteomes" id="UP000541610">
    <property type="component" value="Unassembled WGS sequence"/>
</dbReference>
<dbReference type="InterPro" id="IPR000209">
    <property type="entry name" value="Peptidase_S8/S53_dom"/>
</dbReference>
<comment type="caution">
    <text evidence="8">The sequence shown here is derived from an EMBL/GenBank/DDBJ whole genome shotgun (WGS) entry which is preliminary data.</text>
</comment>
<accession>A0A7J6P188</accession>
<dbReference type="EMBL" id="JABANP010000113">
    <property type="protein sequence ID" value="KAF4689869.1"/>
    <property type="molecule type" value="Genomic_DNA"/>
</dbReference>
<dbReference type="SUPFAM" id="SSF52743">
    <property type="entry name" value="Subtilisin-like"/>
    <property type="match status" value="1"/>
</dbReference>
<sequence length="405" mass="43888">MSSTNAGWSSGGRVSKESTAIENLRSIGAQIVHGGSPDCPASVVEVCALVEDITNYVDYRELSCTDGSQLSSPALSTGRADGSVTAGAILRTYQNVLRYPPNDPIFPRQKRFFQALRIEETWEAVRQSGLSRKDVIVSIVEHGIPGEHPEFKGKLLKGYDFGGDKNKSIVEDDGHGIAMAGIIAANINNRIGIAGIADKVKLRPIDDVNPITGKAALSMTMRALEVALRFKKDDVILFAAGYPYEQKTALLFKRVLEKVVKRGILFLTAASNEDDADGMEELILPCSLANGIQGVLCIAATTASDPFVLARNSSKLASFGAPGTDVWLPTPKRDGDEWVYREREGSSAAAAAVAGIVALMKSFNNFKPRDIERILLNCTEGRVRTKMESRCCMEYSDLILQSVKQ</sequence>
<evidence type="ECO:0000256" key="6">
    <source>
        <dbReference type="PROSITE-ProRule" id="PRU01240"/>
    </source>
</evidence>
<evidence type="ECO:0000256" key="3">
    <source>
        <dbReference type="ARBA" id="ARBA00022825"/>
    </source>
</evidence>
<evidence type="ECO:0000256" key="4">
    <source>
        <dbReference type="ARBA" id="ARBA00023529"/>
    </source>
</evidence>
<dbReference type="GO" id="GO:0016020">
    <property type="term" value="C:membrane"/>
    <property type="evidence" value="ECO:0007669"/>
    <property type="project" value="TreeGrafter"/>
</dbReference>
<protein>
    <recommendedName>
        <fullName evidence="5">subtilisin</fullName>
        <ecNumber evidence="5">3.4.21.62</ecNumber>
    </recommendedName>
</protein>
<dbReference type="PANTHER" id="PTHR42884">
    <property type="entry name" value="PROPROTEIN CONVERTASE SUBTILISIN/KEXIN-RELATED"/>
    <property type="match status" value="1"/>
</dbReference>
<dbReference type="EC" id="3.4.21.62" evidence="5"/>
<evidence type="ECO:0000313" key="9">
    <source>
        <dbReference type="Proteomes" id="UP000541610"/>
    </source>
</evidence>
<evidence type="ECO:0000313" key="8">
    <source>
        <dbReference type="EMBL" id="KAF4689869.1"/>
    </source>
</evidence>
<keyword evidence="1" id="KW-0645">Protease</keyword>
<name>A0A7J6P188_PEROL</name>
<evidence type="ECO:0000259" key="7">
    <source>
        <dbReference type="Pfam" id="PF00082"/>
    </source>
</evidence>
<dbReference type="GO" id="GO:0016485">
    <property type="term" value="P:protein processing"/>
    <property type="evidence" value="ECO:0007669"/>
    <property type="project" value="TreeGrafter"/>
</dbReference>
<organism evidence="8 9">
    <name type="scientific">Perkinsus olseni</name>
    <name type="common">Perkinsus atlanticus</name>
    <dbReference type="NCBI Taxonomy" id="32597"/>
    <lineage>
        <taxon>Eukaryota</taxon>
        <taxon>Sar</taxon>
        <taxon>Alveolata</taxon>
        <taxon>Perkinsozoa</taxon>
        <taxon>Perkinsea</taxon>
        <taxon>Perkinsida</taxon>
        <taxon>Perkinsidae</taxon>
        <taxon>Perkinsus</taxon>
    </lineage>
</organism>
<comment type="caution">
    <text evidence="6">Lacks conserved residue(s) required for the propagation of feature annotation.</text>
</comment>
<dbReference type="PANTHER" id="PTHR42884:SF14">
    <property type="entry name" value="NEUROENDOCRINE CONVERTASE 1"/>
    <property type="match status" value="1"/>
</dbReference>
<evidence type="ECO:0000256" key="5">
    <source>
        <dbReference type="ARBA" id="ARBA00023619"/>
    </source>
</evidence>